<gene>
    <name evidence="3" type="primary">neuB</name>
    <name evidence="3" type="ORF">E5139_10440</name>
</gene>
<dbReference type="GO" id="GO:0016051">
    <property type="term" value="P:carbohydrate biosynthetic process"/>
    <property type="evidence" value="ECO:0007669"/>
    <property type="project" value="InterPro"/>
</dbReference>
<dbReference type="GeneID" id="8410977"/>
<dbReference type="InterPro" id="IPR013974">
    <property type="entry name" value="SAF"/>
</dbReference>
<dbReference type="GO" id="GO:0047444">
    <property type="term" value="F:N-acylneuraminate-9-phosphate synthase activity"/>
    <property type="evidence" value="ECO:0007669"/>
    <property type="project" value="TreeGrafter"/>
</dbReference>
<dbReference type="EMBL" id="CP039375">
    <property type="protein sequence ID" value="QCD66038.1"/>
    <property type="molecule type" value="Genomic_DNA"/>
</dbReference>
<dbReference type="InterPro" id="IPR013132">
    <property type="entry name" value="PseI/NeuA/B-like_N"/>
</dbReference>
<evidence type="ECO:0000313" key="4">
    <source>
        <dbReference type="Proteomes" id="UP000297053"/>
    </source>
</evidence>
<protein>
    <submittedName>
        <fullName evidence="3">N-acetylneuraminate synthase</fullName>
        <ecNumber evidence="3">2.5.1.56</ecNumber>
    </submittedName>
</protein>
<feature type="region of interest" description="Disordered" evidence="1">
    <location>
        <begin position="266"/>
        <end position="292"/>
    </location>
</feature>
<dbReference type="InterPro" id="IPR020007">
    <property type="entry name" value="NeuB/NeuA"/>
</dbReference>
<dbReference type="Pfam" id="PF03102">
    <property type="entry name" value="NeuB"/>
    <property type="match status" value="1"/>
</dbReference>
<dbReference type="KEGG" id="halz:E5139_10440"/>
<accession>A0A4D6KBY8</accession>
<dbReference type="SMART" id="SM00858">
    <property type="entry name" value="SAF"/>
    <property type="match status" value="1"/>
</dbReference>
<dbReference type="Proteomes" id="UP000297053">
    <property type="component" value="Chromosome"/>
</dbReference>
<dbReference type="CDD" id="cd11615">
    <property type="entry name" value="SAF_NeuB_like"/>
    <property type="match status" value="1"/>
</dbReference>
<dbReference type="InterPro" id="IPR051690">
    <property type="entry name" value="PseI-like"/>
</dbReference>
<evidence type="ECO:0000259" key="2">
    <source>
        <dbReference type="PROSITE" id="PS50844"/>
    </source>
</evidence>
<dbReference type="NCBIfam" id="TIGR03569">
    <property type="entry name" value="NeuB_NnaB"/>
    <property type="match status" value="1"/>
</dbReference>
<dbReference type="InterPro" id="IPR057736">
    <property type="entry name" value="SAF_PseI/NeuA/NeuB"/>
</dbReference>
<proteinExistence type="predicted"/>
<dbReference type="AlphaFoldDB" id="A0A4D6KBY8"/>
<feature type="domain" description="AFP-like" evidence="2">
    <location>
        <begin position="289"/>
        <end position="347"/>
    </location>
</feature>
<dbReference type="InterPro" id="IPR013785">
    <property type="entry name" value="Aldolase_TIM"/>
</dbReference>
<dbReference type="PROSITE" id="PS50844">
    <property type="entry name" value="AFP_LIKE"/>
    <property type="match status" value="1"/>
</dbReference>
<name>A0A4D6KBY8_9EURY</name>
<dbReference type="Gene3D" id="3.20.20.70">
    <property type="entry name" value="Aldolase class I"/>
    <property type="match status" value="1"/>
</dbReference>
<dbReference type="SUPFAM" id="SSF51569">
    <property type="entry name" value="Aldolase"/>
    <property type="match status" value="1"/>
</dbReference>
<dbReference type="Pfam" id="PF08666">
    <property type="entry name" value="SAF"/>
    <property type="match status" value="1"/>
</dbReference>
<dbReference type="OMA" id="MTYIDYR"/>
<keyword evidence="3" id="KW-0808">Transferase</keyword>
<sequence length="354" mass="38794">MQIEHRVISPDEPYFIAEAGVNHNGDLEMAEKLIDAAADAGADAVKFQTFSADRLVTEDTEKADYQEETSGEGSQYEMLRNYELDRAAHERLQNHCQTRDITFLSTPFDVQSADLLADLGVPAVKLGSGEFDNHPLLEHVAELGLPMIVSTGMGTMDEVREARDVIRSVDPKIDLAFLHCTSEYPCDIEDMNLRAMEQMDEAFTEPVGYSDHTTYPETPSFAVSGGAQILEKHFTLDRTLPGPDHKASLEPDKLERAVTLSRLAARARGNAEKQPTAGERRNKSTTRKSLHAAVDLSAGEVLSSNDINILRPTDGLSPKHYDTVIGAVLETDLGAGDPITTANVDVTLESERDV</sequence>
<dbReference type="InterPro" id="IPR036732">
    <property type="entry name" value="AFP_Neu5c_C_sf"/>
</dbReference>
<dbReference type="EC" id="2.5.1.56" evidence="3"/>
<dbReference type="SUPFAM" id="SSF51269">
    <property type="entry name" value="AFP III-like domain"/>
    <property type="match status" value="1"/>
</dbReference>
<reference evidence="3 4" key="2">
    <citation type="submission" date="2019-04" db="EMBL/GenBank/DDBJ databases">
        <authorList>
            <person name="Yang S."/>
            <person name="Wei W."/>
        </authorList>
    </citation>
    <scope>NUCLEOTIDE SEQUENCE [LARGE SCALE GENOMIC DNA]</scope>
    <source>
        <strain evidence="4">ZP60</strain>
    </source>
</reference>
<dbReference type="InterPro" id="IPR006190">
    <property type="entry name" value="SAF_AFP_Neu5Ac"/>
</dbReference>
<dbReference type="PANTHER" id="PTHR42966:SF1">
    <property type="entry name" value="SIALIC ACID SYNTHASE"/>
    <property type="match status" value="1"/>
</dbReference>
<organism evidence="3 4">
    <name type="scientific">Halomicrobium mukohataei</name>
    <dbReference type="NCBI Taxonomy" id="57705"/>
    <lineage>
        <taxon>Archaea</taxon>
        <taxon>Methanobacteriati</taxon>
        <taxon>Methanobacteriota</taxon>
        <taxon>Stenosarchaea group</taxon>
        <taxon>Halobacteria</taxon>
        <taxon>Halobacteriales</taxon>
        <taxon>Haloarculaceae</taxon>
        <taxon>Halomicrobium</taxon>
    </lineage>
</organism>
<evidence type="ECO:0000256" key="1">
    <source>
        <dbReference type="SAM" id="MobiDB-lite"/>
    </source>
</evidence>
<dbReference type="RefSeq" id="WP_015762421.1">
    <property type="nucleotide sequence ID" value="NZ_CP039375.1"/>
</dbReference>
<dbReference type="Gene3D" id="3.90.1210.10">
    <property type="entry name" value="Antifreeze-like/N-acetylneuraminic acid synthase C-terminal domain"/>
    <property type="match status" value="1"/>
</dbReference>
<evidence type="ECO:0000313" key="3">
    <source>
        <dbReference type="EMBL" id="QCD66038.1"/>
    </source>
</evidence>
<reference evidence="3 4" key="1">
    <citation type="submission" date="2019-04" db="EMBL/GenBank/DDBJ databases">
        <title>Complete genome sequence of Arthrobacter sp. ZXY-2 associated with effective atrazine degradation and salt adaptation.</title>
        <authorList>
            <person name="Zhao X."/>
        </authorList>
    </citation>
    <scope>NUCLEOTIDE SEQUENCE [LARGE SCALE GENOMIC DNA]</scope>
    <source>
        <strain evidence="4">ZP60</strain>
    </source>
</reference>
<dbReference type="GeneID" id="42179358"/>
<dbReference type="GO" id="GO:0050462">
    <property type="term" value="F:N-acetylneuraminate synthase activity"/>
    <property type="evidence" value="ECO:0007669"/>
    <property type="project" value="UniProtKB-EC"/>
</dbReference>
<dbReference type="PANTHER" id="PTHR42966">
    <property type="entry name" value="N-ACETYLNEURAMINATE SYNTHASE"/>
    <property type="match status" value="1"/>
</dbReference>